<keyword evidence="7" id="KW-1185">Reference proteome</keyword>
<evidence type="ECO:0000256" key="4">
    <source>
        <dbReference type="SAM" id="MobiDB-lite"/>
    </source>
</evidence>
<accession>A0A2T7PR52</accession>
<evidence type="ECO:0000259" key="5">
    <source>
        <dbReference type="PROSITE" id="PS50089"/>
    </source>
</evidence>
<dbReference type="Pfam" id="PF00612">
    <property type="entry name" value="IQ"/>
    <property type="match status" value="1"/>
</dbReference>
<protein>
    <recommendedName>
        <fullName evidence="5">RING-type domain-containing protein</fullName>
    </recommendedName>
</protein>
<keyword evidence="1 3" id="KW-0863">Zinc-finger</keyword>
<dbReference type="SMART" id="SM00184">
    <property type="entry name" value="RING"/>
    <property type="match status" value="2"/>
</dbReference>
<dbReference type="Gene3D" id="3.30.40.10">
    <property type="entry name" value="Zinc/RING finger domain, C3HC4 (zinc finger)"/>
    <property type="match status" value="2"/>
</dbReference>
<dbReference type="InterPro" id="IPR001841">
    <property type="entry name" value="Znf_RING"/>
</dbReference>
<dbReference type="PROSITE" id="PS50096">
    <property type="entry name" value="IQ"/>
    <property type="match status" value="1"/>
</dbReference>
<sequence length="413" mass="47114">MERKASLFPVTRHNKAASITALTAVALQDHWTRALGFGTAPAPSFSVSTRKKTVQPVVDTGRVKSKPSQSTSLEKEYVLDKKPPPLTLAQRFGLVQGPPKHLSEGEWSNVKALSNARDDSKEPCVICKEDFGLQEQVLLSCSHVFHRACLQAFERYTGRKTCPMCRREQYQTRVIHEGAKQHRIKCTTVIQAAWRGYVVRCWYKKLRKTVPPKDPKLRKKFYADKLEAITDRIVKSCDFDVNLFLNEIDNSLQRSRDIFKHFDELHRFMSDADWDIIQLKAAERDNKDCPICLTSLCNTSENTPRELTSPCKGDHKEKIMHQKSASAHKISEQTKFGLPQLVPPQGGKNRNHESKSTEQQMKKSVKCRKTVLLSCTHVFHETCLLTLEELALGDIRNKCPVCRAVYQKRIISL</sequence>
<dbReference type="GO" id="GO:0008270">
    <property type="term" value="F:zinc ion binding"/>
    <property type="evidence" value="ECO:0007669"/>
    <property type="project" value="UniProtKB-KW"/>
</dbReference>
<keyword evidence="1 3" id="KW-0479">Metal-binding</keyword>
<evidence type="ECO:0000313" key="7">
    <source>
        <dbReference type="Proteomes" id="UP000245119"/>
    </source>
</evidence>
<dbReference type="EMBL" id="PZQS01000002">
    <property type="protein sequence ID" value="PVD35895.1"/>
    <property type="molecule type" value="Genomic_DNA"/>
</dbReference>
<dbReference type="InterPro" id="IPR013083">
    <property type="entry name" value="Znf_RING/FYVE/PHD"/>
</dbReference>
<dbReference type="InterPro" id="IPR042862">
    <property type="entry name" value="RNF32"/>
</dbReference>
<feature type="domain" description="RING-type" evidence="5">
    <location>
        <begin position="124"/>
        <end position="166"/>
    </location>
</feature>
<feature type="domain" description="RING-type" evidence="5">
    <location>
        <begin position="371"/>
        <end position="403"/>
    </location>
</feature>
<evidence type="ECO:0000256" key="2">
    <source>
        <dbReference type="ARBA" id="ARBA00022833"/>
    </source>
</evidence>
<keyword evidence="2" id="KW-0862">Zinc</keyword>
<dbReference type="SUPFAM" id="SSF57850">
    <property type="entry name" value="RING/U-box"/>
    <property type="match status" value="2"/>
</dbReference>
<dbReference type="InterPro" id="IPR000048">
    <property type="entry name" value="IQ_motif_EF-hand-BS"/>
</dbReference>
<evidence type="ECO:0000256" key="1">
    <source>
        <dbReference type="ARBA" id="ARBA00022771"/>
    </source>
</evidence>
<dbReference type="CDD" id="cd23767">
    <property type="entry name" value="IQCD"/>
    <property type="match status" value="1"/>
</dbReference>
<evidence type="ECO:0000256" key="3">
    <source>
        <dbReference type="PROSITE-ProRule" id="PRU00175"/>
    </source>
</evidence>
<dbReference type="PANTHER" id="PTHR14991:SF0">
    <property type="entry name" value="RING FINGER PROTEIN 32"/>
    <property type="match status" value="1"/>
</dbReference>
<name>A0A2T7PR52_POMCA</name>
<evidence type="ECO:0000313" key="6">
    <source>
        <dbReference type="EMBL" id="PVD35895.1"/>
    </source>
</evidence>
<dbReference type="CDD" id="cd16677">
    <property type="entry name" value="RING-H2_RNF32_rpt1"/>
    <property type="match status" value="1"/>
</dbReference>
<organism evidence="6 7">
    <name type="scientific">Pomacea canaliculata</name>
    <name type="common">Golden apple snail</name>
    <dbReference type="NCBI Taxonomy" id="400727"/>
    <lineage>
        <taxon>Eukaryota</taxon>
        <taxon>Metazoa</taxon>
        <taxon>Spiralia</taxon>
        <taxon>Lophotrochozoa</taxon>
        <taxon>Mollusca</taxon>
        <taxon>Gastropoda</taxon>
        <taxon>Caenogastropoda</taxon>
        <taxon>Architaenioglossa</taxon>
        <taxon>Ampullarioidea</taxon>
        <taxon>Ampullariidae</taxon>
        <taxon>Pomacea</taxon>
    </lineage>
</organism>
<dbReference type="Pfam" id="PF13639">
    <property type="entry name" value="zf-RING_2"/>
    <property type="match status" value="1"/>
</dbReference>
<dbReference type="AlphaFoldDB" id="A0A2T7PR52"/>
<dbReference type="Proteomes" id="UP000245119">
    <property type="component" value="Linkage Group LG2"/>
</dbReference>
<dbReference type="SMART" id="SM00015">
    <property type="entry name" value="IQ"/>
    <property type="match status" value="1"/>
</dbReference>
<gene>
    <name evidence="6" type="ORF">C0Q70_02864</name>
</gene>
<comment type="caution">
    <text evidence="6">The sequence shown here is derived from an EMBL/GenBank/DDBJ whole genome shotgun (WGS) entry which is preliminary data.</text>
</comment>
<proteinExistence type="predicted"/>
<dbReference type="PROSITE" id="PS50089">
    <property type="entry name" value="ZF_RING_2"/>
    <property type="match status" value="2"/>
</dbReference>
<dbReference type="OMA" id="PQENDWD"/>
<feature type="region of interest" description="Disordered" evidence="4">
    <location>
        <begin position="336"/>
        <end position="361"/>
    </location>
</feature>
<dbReference type="OrthoDB" id="8062037at2759"/>
<dbReference type="PANTHER" id="PTHR14991">
    <property type="entry name" value="RING FINGER PROTEIN 32"/>
    <property type="match status" value="1"/>
</dbReference>
<reference evidence="6 7" key="1">
    <citation type="submission" date="2018-04" db="EMBL/GenBank/DDBJ databases">
        <title>The genome of golden apple snail Pomacea canaliculata provides insight into stress tolerance and invasive adaptation.</title>
        <authorList>
            <person name="Liu C."/>
            <person name="Liu B."/>
            <person name="Ren Y."/>
            <person name="Zhang Y."/>
            <person name="Wang H."/>
            <person name="Li S."/>
            <person name="Jiang F."/>
            <person name="Yin L."/>
            <person name="Zhang G."/>
            <person name="Qian W."/>
            <person name="Fan W."/>
        </authorList>
    </citation>
    <scope>NUCLEOTIDE SEQUENCE [LARGE SCALE GENOMIC DNA]</scope>
    <source>
        <strain evidence="6">SZHN2017</strain>
        <tissue evidence="6">Muscle</tissue>
    </source>
</reference>
<dbReference type="STRING" id="400727.A0A2T7PR52"/>